<dbReference type="EMBL" id="CP133218">
    <property type="protein sequence ID" value="WML90448.1"/>
    <property type="molecule type" value="Genomic_DNA"/>
</dbReference>
<reference evidence="1 2" key="1">
    <citation type="submission" date="2023-08" db="EMBL/GenBank/DDBJ databases">
        <title>New molecular markers tilS and rpoB for phylogenetic and monitoring studies of the genus Thiothrix biodiversity.</title>
        <authorList>
            <person name="Ravin N.V."/>
            <person name="Smolyakov D."/>
            <person name="Markov N.D."/>
            <person name="Beletsky A.V."/>
            <person name="Mardanov A.V."/>
            <person name="Rudenko T.S."/>
            <person name="Grabovich M.Y."/>
        </authorList>
    </citation>
    <scope>NUCLEOTIDE SEQUENCE [LARGE SCALE GENOMIC DNA]</scope>
    <source>
        <strain evidence="1 2">MK1</strain>
    </source>
</reference>
<evidence type="ECO:0000313" key="1">
    <source>
        <dbReference type="EMBL" id="WML90448.1"/>
    </source>
</evidence>
<evidence type="ECO:0000313" key="2">
    <source>
        <dbReference type="Proteomes" id="UP001236657"/>
    </source>
</evidence>
<name>A0ABY9MPJ1_9GAMM</name>
<protein>
    <submittedName>
        <fullName evidence="1">Uncharacterized protein</fullName>
    </submittedName>
</protein>
<dbReference type="RefSeq" id="WP_308894910.1">
    <property type="nucleotide sequence ID" value="NZ_CP133218.1"/>
</dbReference>
<keyword evidence="2" id="KW-1185">Reference proteome</keyword>
<accession>A0ABY9MPJ1</accession>
<organism evidence="1 2">
    <name type="scientific">Thiothrix lacustris</name>
    <dbReference type="NCBI Taxonomy" id="525917"/>
    <lineage>
        <taxon>Bacteria</taxon>
        <taxon>Pseudomonadati</taxon>
        <taxon>Pseudomonadota</taxon>
        <taxon>Gammaproteobacteria</taxon>
        <taxon>Thiotrichales</taxon>
        <taxon>Thiotrichaceae</taxon>
        <taxon>Thiothrix</taxon>
    </lineage>
</organism>
<dbReference type="Proteomes" id="UP001236657">
    <property type="component" value="Chromosome"/>
</dbReference>
<sequence>MFDATPNDGGLQPSRDYRAVGYAILEAQIEESAMHAIEFETDIENGMIRIPDIYRNLHKAHARIIVLTHETSLATIPAVFNPRAFFGVGRQPKTAIDAYLKEAREGWQ</sequence>
<gene>
    <name evidence="1" type="ORF">RCF98_15950</name>
</gene>
<proteinExistence type="predicted"/>